<feature type="transmembrane region" description="Helical" evidence="6">
    <location>
        <begin position="62"/>
        <end position="84"/>
    </location>
</feature>
<evidence type="ECO:0000313" key="9">
    <source>
        <dbReference type="Proteomes" id="UP000013521"/>
    </source>
</evidence>
<evidence type="ECO:0000256" key="6">
    <source>
        <dbReference type="SAM" id="Phobius"/>
    </source>
</evidence>
<feature type="transmembrane region" description="Helical" evidence="6">
    <location>
        <begin position="231"/>
        <end position="252"/>
    </location>
</feature>
<dbReference type="Proteomes" id="UP000013521">
    <property type="component" value="Unassembled WGS sequence"/>
</dbReference>
<evidence type="ECO:0000256" key="4">
    <source>
        <dbReference type="ARBA" id="ARBA00023136"/>
    </source>
</evidence>
<dbReference type="OMA" id="FLISFHW"/>
<name>R1FY09_BOTPV</name>
<evidence type="ECO:0000259" key="7">
    <source>
        <dbReference type="Pfam" id="PF11970"/>
    </source>
</evidence>
<proteinExistence type="predicted"/>
<dbReference type="GO" id="GO:0007189">
    <property type="term" value="P:adenylate cyclase-activating G protein-coupled receptor signaling pathway"/>
    <property type="evidence" value="ECO:0007669"/>
    <property type="project" value="TreeGrafter"/>
</dbReference>
<dbReference type="GO" id="GO:0005886">
    <property type="term" value="C:plasma membrane"/>
    <property type="evidence" value="ECO:0007669"/>
    <property type="project" value="TreeGrafter"/>
</dbReference>
<dbReference type="OrthoDB" id="100006at2759"/>
<dbReference type="HOGENOM" id="CLU_027149_3_1_1"/>
<evidence type="ECO:0000256" key="2">
    <source>
        <dbReference type="ARBA" id="ARBA00022692"/>
    </source>
</evidence>
<dbReference type="STRING" id="1287680.R1FY09"/>
<dbReference type="Pfam" id="PF11970">
    <property type="entry name" value="GPR_Gpa2_C"/>
    <property type="match status" value="1"/>
</dbReference>
<dbReference type="InterPro" id="IPR022596">
    <property type="entry name" value="GPR1/2/3_C"/>
</dbReference>
<dbReference type="AlphaFoldDB" id="R1FY09"/>
<dbReference type="PANTHER" id="PTHR23112">
    <property type="entry name" value="G PROTEIN-COUPLED RECEPTOR 157-RELATED"/>
    <property type="match status" value="1"/>
</dbReference>
<reference evidence="9" key="1">
    <citation type="journal article" date="2013" name="Genome Announc.">
        <title>Draft genome sequence of Neofusicoccum parvum isolate UCR-NP2, a fungal vascular pathogen associated with grapevine cankers.</title>
        <authorList>
            <person name="Blanco-Ulate B."/>
            <person name="Rolshausen P."/>
            <person name="Cantu D."/>
        </authorList>
    </citation>
    <scope>NUCLEOTIDE SEQUENCE [LARGE SCALE GENOMIC DNA]</scope>
    <source>
        <strain evidence="9">UCR-NP2</strain>
    </source>
</reference>
<sequence>MAYFPFPYSLDPLPDTLRRGLWPVAIFALLSVVATLTLLGWITYRLVSWRKHYRSYVGYNQYVLLIYNLLLADLQQSLSFLISFHWIAEGKMLAPSSACFGQAWLVQIGDISSGLFVFAIALHTFFSVVKGRQLPFRTFLICTIVIWCIALFLTIMGPALHGREYFTAAGAWCWASEKYKIERLWLHYMWIFIIEFGTVIVYALIFIYLRKQLATIMTASQSRTQTKVSQAARYMVVYPLTYVLLTLPLAAGRMASMTGKSLPLTYYCVAGSMMTSCGWVDALLYALTRRVLVSAEIDPRNKSSSGGGRTGYGNNSTHGGGGVGGGGAQAGWEITSFDGVKGARGLNDHTVTITGGLDARDSSFIDMDALTKRAAANAADRGKYGHKGSTASSAAVGLVRSHSANTSIHASTPRGSTDSILAGMGMMGVRAETKVEVKVESADGFLLSDDSSGASTPKATVEVVGNARGKRSGSPF</sequence>
<feature type="domain" description="G protein-coupled receptor GPR1/2/3 C-terminal" evidence="7">
    <location>
        <begin position="224"/>
        <end position="290"/>
    </location>
</feature>
<organism evidence="8 9">
    <name type="scientific">Botryosphaeria parva (strain UCR-NP2)</name>
    <name type="common">Grapevine canker fungus</name>
    <name type="synonym">Neofusicoccum parvum</name>
    <dbReference type="NCBI Taxonomy" id="1287680"/>
    <lineage>
        <taxon>Eukaryota</taxon>
        <taxon>Fungi</taxon>
        <taxon>Dikarya</taxon>
        <taxon>Ascomycota</taxon>
        <taxon>Pezizomycotina</taxon>
        <taxon>Dothideomycetes</taxon>
        <taxon>Dothideomycetes incertae sedis</taxon>
        <taxon>Botryosphaeriales</taxon>
        <taxon>Botryosphaeriaceae</taxon>
        <taxon>Neofusicoccum</taxon>
    </lineage>
</organism>
<evidence type="ECO:0000313" key="8">
    <source>
        <dbReference type="EMBL" id="EOD43985.1"/>
    </source>
</evidence>
<feature type="transmembrane region" description="Helical" evidence="6">
    <location>
        <begin position="138"/>
        <end position="160"/>
    </location>
</feature>
<evidence type="ECO:0000256" key="1">
    <source>
        <dbReference type="ARBA" id="ARBA00004141"/>
    </source>
</evidence>
<dbReference type="eggNOG" id="ENOG502RYZC">
    <property type="taxonomic scope" value="Eukaryota"/>
</dbReference>
<accession>R1FY09</accession>
<dbReference type="Gene3D" id="1.20.1070.10">
    <property type="entry name" value="Rhodopsin 7-helix transmembrane proteins"/>
    <property type="match status" value="1"/>
</dbReference>
<gene>
    <name evidence="8" type="ORF">UCRNP2_9312</name>
</gene>
<dbReference type="SUPFAM" id="SSF81321">
    <property type="entry name" value="Family A G protein-coupled receptor-like"/>
    <property type="match status" value="1"/>
</dbReference>
<feature type="transmembrane region" description="Helical" evidence="6">
    <location>
        <begin position="104"/>
        <end position="126"/>
    </location>
</feature>
<keyword evidence="3 6" id="KW-1133">Transmembrane helix</keyword>
<feature type="transmembrane region" description="Helical" evidence="6">
    <location>
        <begin position="188"/>
        <end position="210"/>
    </location>
</feature>
<dbReference type="PANTHER" id="PTHR23112:SF37">
    <property type="entry name" value="G PROTEIN-COUPLED RECEPTOR GPR1"/>
    <property type="match status" value="1"/>
</dbReference>
<evidence type="ECO:0000256" key="3">
    <source>
        <dbReference type="ARBA" id="ARBA00022989"/>
    </source>
</evidence>
<keyword evidence="4 6" id="KW-0472">Membrane</keyword>
<evidence type="ECO:0000256" key="5">
    <source>
        <dbReference type="SAM" id="MobiDB-lite"/>
    </source>
</evidence>
<dbReference type="KEGG" id="npa:UCRNP2_9312"/>
<protein>
    <submittedName>
        <fullName evidence="8">Putative integral membrane protein</fullName>
    </submittedName>
</protein>
<feature type="region of interest" description="Disordered" evidence="5">
    <location>
        <begin position="450"/>
        <end position="476"/>
    </location>
</feature>
<dbReference type="GO" id="GO:0004930">
    <property type="term" value="F:G protein-coupled receptor activity"/>
    <property type="evidence" value="ECO:0007669"/>
    <property type="project" value="TreeGrafter"/>
</dbReference>
<keyword evidence="2 6" id="KW-0812">Transmembrane</keyword>
<comment type="subcellular location">
    <subcellularLocation>
        <location evidence="1">Membrane</location>
        <topology evidence="1">Multi-pass membrane protein</topology>
    </subcellularLocation>
</comment>
<feature type="region of interest" description="Disordered" evidence="5">
    <location>
        <begin position="299"/>
        <end position="325"/>
    </location>
</feature>
<dbReference type="EMBL" id="KB916769">
    <property type="protein sequence ID" value="EOD43985.1"/>
    <property type="molecule type" value="Genomic_DNA"/>
</dbReference>
<feature type="transmembrane region" description="Helical" evidence="6">
    <location>
        <begin position="20"/>
        <end position="42"/>
    </location>
</feature>